<dbReference type="AlphaFoldDB" id="A0A8T2ZS86"/>
<sequence length="133" mass="14905">MNCGWTHWQSVHVPLFSVNQRGVLAIPTQKHGDCPPRSTRHSKLLASLALLTYKKLQWAMQTSSFKPPPIFAGTEKLKLLELKQEQAGNNNNIVKVTLKLVGFSEMVTLRLSELTALPFLLAKQCTFWAGFAD</sequence>
<organism evidence="1 2">
    <name type="scientific">Populus deltoides</name>
    <name type="common">Eastern poplar</name>
    <name type="synonym">Eastern cottonwood</name>
    <dbReference type="NCBI Taxonomy" id="3696"/>
    <lineage>
        <taxon>Eukaryota</taxon>
        <taxon>Viridiplantae</taxon>
        <taxon>Streptophyta</taxon>
        <taxon>Embryophyta</taxon>
        <taxon>Tracheophyta</taxon>
        <taxon>Spermatophyta</taxon>
        <taxon>Magnoliopsida</taxon>
        <taxon>eudicotyledons</taxon>
        <taxon>Gunneridae</taxon>
        <taxon>Pentapetalae</taxon>
        <taxon>rosids</taxon>
        <taxon>fabids</taxon>
        <taxon>Malpighiales</taxon>
        <taxon>Salicaceae</taxon>
        <taxon>Saliceae</taxon>
        <taxon>Populus</taxon>
    </lineage>
</organism>
<evidence type="ECO:0000313" key="2">
    <source>
        <dbReference type="Proteomes" id="UP000807159"/>
    </source>
</evidence>
<dbReference type="EMBL" id="JACEGQ020000001">
    <property type="protein sequence ID" value="KAH8520180.1"/>
    <property type="molecule type" value="Genomic_DNA"/>
</dbReference>
<protein>
    <submittedName>
        <fullName evidence="1">Uncharacterized protein</fullName>
    </submittedName>
</protein>
<evidence type="ECO:0000313" key="1">
    <source>
        <dbReference type="EMBL" id="KAH8520180.1"/>
    </source>
</evidence>
<keyword evidence="2" id="KW-1185">Reference proteome</keyword>
<reference evidence="1" key="1">
    <citation type="journal article" date="2021" name="J. Hered.">
        <title>Genome Assembly of Salicaceae Populus deltoides (Eastern Cottonwood) I-69 Based on Nanopore Sequencing and Hi-C Technologies.</title>
        <authorList>
            <person name="Bai S."/>
            <person name="Wu H."/>
            <person name="Zhang J."/>
            <person name="Pan Z."/>
            <person name="Zhao W."/>
            <person name="Li Z."/>
            <person name="Tong C."/>
        </authorList>
    </citation>
    <scope>NUCLEOTIDE SEQUENCE</scope>
    <source>
        <tissue evidence="1">Leaf</tissue>
    </source>
</reference>
<accession>A0A8T2ZS86</accession>
<comment type="caution">
    <text evidence="1">The sequence shown here is derived from an EMBL/GenBank/DDBJ whole genome shotgun (WGS) entry which is preliminary data.</text>
</comment>
<name>A0A8T2ZS86_POPDE</name>
<gene>
    <name evidence="1" type="ORF">H0E87_001592</name>
</gene>
<dbReference type="Proteomes" id="UP000807159">
    <property type="component" value="Chromosome 1"/>
</dbReference>
<proteinExistence type="predicted"/>